<evidence type="ECO:0000313" key="3">
    <source>
        <dbReference type="Proteomes" id="UP000188993"/>
    </source>
</evidence>
<keyword evidence="3" id="KW-1185">Reference proteome</keyword>
<dbReference type="RefSeq" id="WP_062471142.1">
    <property type="nucleotide sequence ID" value="NZ_BBYN01000027.1"/>
</dbReference>
<dbReference type="GO" id="GO:0005737">
    <property type="term" value="C:cytoplasm"/>
    <property type="evidence" value="ECO:0007669"/>
    <property type="project" value="TreeGrafter"/>
</dbReference>
<dbReference type="InterPro" id="IPR007557">
    <property type="entry name" value="PSP1_C"/>
</dbReference>
<proteinExistence type="predicted"/>
<dbReference type="NCBIfam" id="NF041131">
    <property type="entry name" value="RicT_YaaT_fam"/>
    <property type="match status" value="1"/>
</dbReference>
<dbReference type="InterPro" id="IPR047767">
    <property type="entry name" value="PSP1-like"/>
</dbReference>
<dbReference type="PANTHER" id="PTHR43830:SF3">
    <property type="entry name" value="PROTEIN PSP1"/>
    <property type="match status" value="1"/>
</dbReference>
<evidence type="ECO:0000259" key="1">
    <source>
        <dbReference type="PROSITE" id="PS51411"/>
    </source>
</evidence>
<sequence length="268" mass="30165">MKQAMGIRFIQNGPIMYFEKSETNYQVADKVIVKQGAYDEFGEVVIASVACQEGDILQSANLIQRKATAKDLLRHVETTRDAAEALQLAKQEARRLKMDMKMIGSIYSFDRQKLTFLFSAPKRIDFRAFVRELATVFRVRIELRQIGARDESKYLGGIGPCGRPLCCSTFLADFFPVSIRMAKNQGLSLNNAKLSGLCGRLLCCLEYENDMYEALKKTMPDYGTTIETPEGKGKVVGLDILAQIITVTLFKERKTVQYAWEELAPTAT</sequence>
<dbReference type="EMBL" id="CP019728">
    <property type="protein sequence ID" value="AQS54089.1"/>
    <property type="molecule type" value="Genomic_DNA"/>
</dbReference>
<dbReference type="KEGG" id="jda:BW727_101724"/>
<name>A0A1S6IRD8_9LACT</name>
<dbReference type="OrthoDB" id="9779344at2"/>
<dbReference type="PROSITE" id="PS51411">
    <property type="entry name" value="PSP1_C"/>
    <property type="match status" value="1"/>
</dbReference>
<protein>
    <recommendedName>
        <fullName evidence="1">PSP1 C-terminal domain-containing protein</fullName>
    </recommendedName>
</protein>
<dbReference type="PANTHER" id="PTHR43830">
    <property type="entry name" value="PROTEIN PSP1"/>
    <property type="match status" value="1"/>
</dbReference>
<gene>
    <name evidence="2" type="ORF">BW727_101724</name>
</gene>
<dbReference type="Proteomes" id="UP000188993">
    <property type="component" value="Chromosome"/>
</dbReference>
<organism evidence="2 3">
    <name type="scientific">Jeotgalibaca dankookensis</name>
    <dbReference type="NCBI Taxonomy" id="708126"/>
    <lineage>
        <taxon>Bacteria</taxon>
        <taxon>Bacillati</taxon>
        <taxon>Bacillota</taxon>
        <taxon>Bacilli</taxon>
        <taxon>Lactobacillales</taxon>
        <taxon>Carnobacteriaceae</taxon>
        <taxon>Jeotgalibaca</taxon>
    </lineage>
</organism>
<dbReference type="Pfam" id="PF04468">
    <property type="entry name" value="PSP1"/>
    <property type="match status" value="1"/>
</dbReference>
<feature type="domain" description="PSP1 C-terminal" evidence="1">
    <location>
        <begin position="61"/>
        <end position="146"/>
    </location>
</feature>
<accession>A0A1S6IRD8</accession>
<reference evidence="2 3" key="1">
    <citation type="journal article" date="2014" name="Int. J. Syst. Evol. Microbiol.">
        <title>Jeotgalibaca dankookensis gen. nov., sp. nov., a member of the family Carnobacteriaceae, isolated from seujeot (Korean traditional food).</title>
        <authorList>
            <person name="Lee D.G."/>
            <person name="Trujillo M.E."/>
            <person name="Kang H."/>
            <person name="Ahn T.Y."/>
        </authorList>
    </citation>
    <scope>NUCLEOTIDE SEQUENCE [LARGE SCALE GENOMIC DNA]</scope>
    <source>
        <strain evidence="2 3">EX-07</strain>
    </source>
</reference>
<dbReference type="STRING" id="708126.BW727_101724"/>
<evidence type="ECO:0000313" key="2">
    <source>
        <dbReference type="EMBL" id="AQS54089.1"/>
    </source>
</evidence>
<dbReference type="AlphaFoldDB" id="A0A1S6IRD8"/>